<dbReference type="Gene3D" id="3.30.460.20">
    <property type="entry name" value="CorA soluble domain-like"/>
    <property type="match status" value="1"/>
</dbReference>
<comment type="subcellular location">
    <subcellularLocation>
        <location evidence="1">Cell membrane</location>
        <topology evidence="1">Multi-pass membrane protein</topology>
    </subcellularLocation>
</comment>
<dbReference type="SUPFAM" id="SSF143865">
    <property type="entry name" value="CorA soluble domain-like"/>
    <property type="match status" value="1"/>
</dbReference>
<dbReference type="Proteomes" id="UP000541558">
    <property type="component" value="Unassembled WGS sequence"/>
</dbReference>
<dbReference type="OrthoDB" id="165352at2759"/>
<accession>A0A8H5C1U2</accession>
<organism evidence="10 11">
    <name type="scientific">Ephemerocybe angulata</name>
    <dbReference type="NCBI Taxonomy" id="980116"/>
    <lineage>
        <taxon>Eukaryota</taxon>
        <taxon>Fungi</taxon>
        <taxon>Dikarya</taxon>
        <taxon>Basidiomycota</taxon>
        <taxon>Agaricomycotina</taxon>
        <taxon>Agaricomycetes</taxon>
        <taxon>Agaricomycetidae</taxon>
        <taxon>Agaricales</taxon>
        <taxon>Agaricineae</taxon>
        <taxon>Psathyrellaceae</taxon>
        <taxon>Ephemerocybe</taxon>
    </lineage>
</organism>
<dbReference type="PANTHER" id="PTHR46494:SF1">
    <property type="entry name" value="CORA FAMILY METAL ION TRANSPORTER (EUROFUNG)"/>
    <property type="match status" value="1"/>
</dbReference>
<dbReference type="SUPFAM" id="SSF144083">
    <property type="entry name" value="Magnesium transport protein CorA, transmembrane region"/>
    <property type="match status" value="1"/>
</dbReference>
<feature type="transmembrane region" description="Helical" evidence="9">
    <location>
        <begin position="575"/>
        <end position="594"/>
    </location>
</feature>
<dbReference type="InterPro" id="IPR045863">
    <property type="entry name" value="CorA_TM1_TM2"/>
</dbReference>
<dbReference type="InterPro" id="IPR045861">
    <property type="entry name" value="CorA_cytoplasmic_dom"/>
</dbReference>
<evidence type="ECO:0000313" key="11">
    <source>
        <dbReference type="Proteomes" id="UP000541558"/>
    </source>
</evidence>
<dbReference type="GO" id="GO:0015095">
    <property type="term" value="F:magnesium ion transmembrane transporter activity"/>
    <property type="evidence" value="ECO:0007669"/>
    <property type="project" value="TreeGrafter"/>
</dbReference>
<reference evidence="10 11" key="1">
    <citation type="journal article" date="2020" name="ISME J.">
        <title>Uncovering the hidden diversity of litter-decomposition mechanisms in mushroom-forming fungi.</title>
        <authorList>
            <person name="Floudas D."/>
            <person name="Bentzer J."/>
            <person name="Ahren D."/>
            <person name="Johansson T."/>
            <person name="Persson P."/>
            <person name="Tunlid A."/>
        </authorList>
    </citation>
    <scope>NUCLEOTIDE SEQUENCE [LARGE SCALE GENOMIC DNA]</scope>
    <source>
        <strain evidence="10 11">CBS 175.51</strain>
    </source>
</reference>
<evidence type="ECO:0000256" key="1">
    <source>
        <dbReference type="ARBA" id="ARBA00004651"/>
    </source>
</evidence>
<evidence type="ECO:0000313" key="10">
    <source>
        <dbReference type="EMBL" id="KAF5332588.1"/>
    </source>
</evidence>
<evidence type="ECO:0000256" key="2">
    <source>
        <dbReference type="ARBA" id="ARBA00009765"/>
    </source>
</evidence>
<dbReference type="GO" id="GO:0000287">
    <property type="term" value="F:magnesium ion binding"/>
    <property type="evidence" value="ECO:0007669"/>
    <property type="project" value="TreeGrafter"/>
</dbReference>
<sequence length="620" mass="70550">MPRTNSLSDSDGRSLTPDLEDEGVIGASPTYGAHHGSPFGGAHHGHALTNIISRKSHHTHKTHKTIESKAPMVSPSLWKNLTPLERFRAAGRKVIAMSRGATLLGEVRQIGAEPGIDPRRESANIIYGQVHKECKIEIIDYSAVRCNYKIMSNDEFVNLLDGEDTWKPQPWVKCRWINIGGVSWDVIKALAYRYSLHPLALEDVFNKDTRSRSKADYYSKHLFIRVMCHELGLPDDYPAAITDELRSSSPEPLADEEPEKDAEDQEGPEFDGDTLHTSVSKTKQSTKRRRPLLPRTFADLPSRNDTAQSRLANLIKQDQELRAGRNERKANEAIVDNLKKGHQRVNVKVKPMYIFLYRDGTVITIHRSTDLELTTPISQRLRQRDTVLRTSIDHSLLVHALLDITVDKALEVIDEYHAKISNFERRILLRPDMKTVKELHILSGDLILHKRTLDPIKTMIFGLRRYDVDRCAALIDMSDPANEGIKVVGYMSHKSKIYLADVYDHMDYILTSLDMFAGIGENLIDYTFNLASYEMNEVMRRLTLATIIFLPLTLLTGYFGMNFNWMWSVQKNSDVLFWIIALPLMAIVIPMFMMDDIKRGIHYIGKRMTASKAAKSIKMA</sequence>
<dbReference type="GO" id="GO:0005886">
    <property type="term" value="C:plasma membrane"/>
    <property type="evidence" value="ECO:0007669"/>
    <property type="project" value="UniProtKB-SubCell"/>
</dbReference>
<evidence type="ECO:0000256" key="6">
    <source>
        <dbReference type="ARBA" id="ARBA00022989"/>
    </source>
</evidence>
<evidence type="ECO:0000256" key="9">
    <source>
        <dbReference type="SAM" id="Phobius"/>
    </source>
</evidence>
<protein>
    <recommendedName>
        <fullName evidence="12">Magnesium transporter</fullName>
    </recommendedName>
</protein>
<evidence type="ECO:0000256" key="3">
    <source>
        <dbReference type="ARBA" id="ARBA00022448"/>
    </source>
</evidence>
<evidence type="ECO:0000256" key="8">
    <source>
        <dbReference type="SAM" id="MobiDB-lite"/>
    </source>
</evidence>
<keyword evidence="4" id="KW-1003">Cell membrane</keyword>
<dbReference type="EMBL" id="JAACJK010000110">
    <property type="protein sequence ID" value="KAF5332588.1"/>
    <property type="molecule type" value="Genomic_DNA"/>
</dbReference>
<keyword evidence="5 9" id="KW-0812">Transmembrane</keyword>
<proteinExistence type="inferred from homology"/>
<dbReference type="GO" id="GO:0015087">
    <property type="term" value="F:cobalt ion transmembrane transporter activity"/>
    <property type="evidence" value="ECO:0007669"/>
    <property type="project" value="TreeGrafter"/>
</dbReference>
<comment type="caution">
    <text evidence="10">The sequence shown here is derived from an EMBL/GenBank/DDBJ whole genome shotgun (WGS) entry which is preliminary data.</text>
</comment>
<feature type="region of interest" description="Disordered" evidence="8">
    <location>
        <begin position="1"/>
        <end position="45"/>
    </location>
</feature>
<feature type="region of interest" description="Disordered" evidence="8">
    <location>
        <begin position="246"/>
        <end position="304"/>
    </location>
</feature>
<dbReference type="Gene3D" id="1.20.58.340">
    <property type="entry name" value="Magnesium transport protein CorA, transmembrane region"/>
    <property type="match status" value="2"/>
</dbReference>
<keyword evidence="6 9" id="KW-1133">Transmembrane helix</keyword>
<evidence type="ECO:0000256" key="7">
    <source>
        <dbReference type="ARBA" id="ARBA00023136"/>
    </source>
</evidence>
<evidence type="ECO:0008006" key="12">
    <source>
        <dbReference type="Google" id="ProtNLM"/>
    </source>
</evidence>
<name>A0A8H5C1U2_9AGAR</name>
<evidence type="ECO:0000256" key="5">
    <source>
        <dbReference type="ARBA" id="ARBA00022692"/>
    </source>
</evidence>
<dbReference type="PANTHER" id="PTHR46494">
    <property type="entry name" value="CORA FAMILY METAL ION TRANSPORTER (EUROFUNG)"/>
    <property type="match status" value="1"/>
</dbReference>
<keyword evidence="3" id="KW-0813">Transport</keyword>
<dbReference type="Pfam" id="PF01544">
    <property type="entry name" value="CorA"/>
    <property type="match status" value="1"/>
</dbReference>
<keyword evidence="11" id="KW-1185">Reference proteome</keyword>
<gene>
    <name evidence="10" type="ORF">D9611_005155</name>
</gene>
<feature type="transmembrane region" description="Helical" evidence="9">
    <location>
        <begin position="542"/>
        <end position="563"/>
    </location>
</feature>
<dbReference type="GO" id="GO:0050897">
    <property type="term" value="F:cobalt ion binding"/>
    <property type="evidence" value="ECO:0007669"/>
    <property type="project" value="TreeGrafter"/>
</dbReference>
<comment type="similarity">
    <text evidence="2">Belongs to the CorA metal ion transporter (MIT) (TC 1.A.35) family.</text>
</comment>
<feature type="compositionally biased region" description="Acidic residues" evidence="8">
    <location>
        <begin position="253"/>
        <end position="272"/>
    </location>
</feature>
<dbReference type="InterPro" id="IPR002523">
    <property type="entry name" value="MgTranspt_CorA/ZnTranspt_ZntB"/>
</dbReference>
<keyword evidence="7 9" id="KW-0472">Membrane</keyword>
<dbReference type="AlphaFoldDB" id="A0A8H5C1U2"/>
<evidence type="ECO:0000256" key="4">
    <source>
        <dbReference type="ARBA" id="ARBA00022475"/>
    </source>
</evidence>